<accession>Q5BFY2</accession>
<dbReference type="Proteomes" id="UP000000560">
    <property type="component" value="Chromosome VIII"/>
</dbReference>
<evidence type="ECO:0000313" key="1">
    <source>
        <dbReference type="EMBL" id="CBF89258.1"/>
    </source>
</evidence>
<organism evidence="1 2">
    <name type="scientific">Emericella nidulans (strain FGSC A4 / ATCC 38163 / CBS 112.46 / NRRL 194 / M139)</name>
    <name type="common">Aspergillus nidulans</name>
    <dbReference type="NCBI Taxonomy" id="227321"/>
    <lineage>
        <taxon>Eukaryota</taxon>
        <taxon>Fungi</taxon>
        <taxon>Dikarya</taxon>
        <taxon>Ascomycota</taxon>
        <taxon>Pezizomycotina</taxon>
        <taxon>Eurotiomycetes</taxon>
        <taxon>Eurotiomycetidae</taxon>
        <taxon>Eurotiales</taxon>
        <taxon>Aspergillaceae</taxon>
        <taxon>Aspergillus</taxon>
        <taxon>Aspergillus subgen. Nidulantes</taxon>
    </lineage>
</organism>
<protein>
    <submittedName>
        <fullName evidence="1">Uncharacterized protein</fullName>
    </submittedName>
</protein>
<keyword evidence="2" id="KW-1185">Reference proteome</keyword>
<dbReference type="OMA" id="PWIAGGM"/>
<dbReference type="RefSeq" id="XP_658152.1">
    <property type="nucleotide sequence ID" value="XM_653060.1"/>
</dbReference>
<reference evidence="2" key="2">
    <citation type="journal article" date="2009" name="Fungal Genet. Biol.">
        <title>The 2008 update of the Aspergillus nidulans genome annotation: a community effort.</title>
        <authorList>
            <person name="Wortman J.R."/>
            <person name="Gilsenan J.M."/>
            <person name="Joardar V."/>
            <person name="Deegan J."/>
            <person name="Clutterbuck J."/>
            <person name="Andersen M.R."/>
            <person name="Archer D."/>
            <person name="Bencina M."/>
            <person name="Braus G."/>
            <person name="Coutinho P."/>
            <person name="von Dohren H."/>
            <person name="Doonan J."/>
            <person name="Driessen A.J."/>
            <person name="Durek P."/>
            <person name="Espeso E."/>
            <person name="Fekete E."/>
            <person name="Flipphi M."/>
            <person name="Estrada C.G."/>
            <person name="Geysens S."/>
            <person name="Goldman G."/>
            <person name="de Groot P.W."/>
            <person name="Hansen K."/>
            <person name="Harris S.D."/>
            <person name="Heinekamp T."/>
            <person name="Helmstaedt K."/>
            <person name="Henrissat B."/>
            <person name="Hofmann G."/>
            <person name="Homan T."/>
            <person name="Horio T."/>
            <person name="Horiuchi H."/>
            <person name="James S."/>
            <person name="Jones M."/>
            <person name="Karaffa L."/>
            <person name="Karanyi Z."/>
            <person name="Kato M."/>
            <person name="Keller N."/>
            <person name="Kelly D.E."/>
            <person name="Kiel J.A."/>
            <person name="Kim J.M."/>
            <person name="van der Klei I.J."/>
            <person name="Klis F.M."/>
            <person name="Kovalchuk A."/>
            <person name="Krasevec N."/>
            <person name="Kubicek C.P."/>
            <person name="Liu B."/>
            <person name="Maccabe A."/>
            <person name="Meyer V."/>
            <person name="Mirabito P."/>
            <person name="Miskei M."/>
            <person name="Mos M."/>
            <person name="Mullins J."/>
            <person name="Nelson D.R."/>
            <person name="Nielsen J."/>
            <person name="Oakley B.R."/>
            <person name="Osmani S.A."/>
            <person name="Pakula T."/>
            <person name="Paszewski A."/>
            <person name="Paulsen I."/>
            <person name="Pilsyk S."/>
            <person name="Pocsi I."/>
            <person name="Punt P.J."/>
            <person name="Ram A.F."/>
            <person name="Ren Q."/>
            <person name="Robellet X."/>
            <person name="Robson G."/>
            <person name="Seiboth B."/>
            <person name="van Solingen P."/>
            <person name="Specht T."/>
            <person name="Sun J."/>
            <person name="Taheri-Talesh N."/>
            <person name="Takeshita N."/>
            <person name="Ussery D."/>
            <person name="vanKuyk P.A."/>
            <person name="Visser H."/>
            <person name="van de Vondervoort P.J."/>
            <person name="de Vries R.P."/>
            <person name="Walton J."/>
            <person name="Xiang X."/>
            <person name="Xiong Y."/>
            <person name="Zeng A.P."/>
            <person name="Brandt B.W."/>
            <person name="Cornell M.J."/>
            <person name="van den Hondel C.A."/>
            <person name="Visser J."/>
            <person name="Oliver S.G."/>
            <person name="Turner G."/>
        </authorList>
    </citation>
    <scope>GENOME REANNOTATION</scope>
    <source>
        <strain evidence="2">FGSC A4 / ATCC 38163 / CBS 112.46 / NRRL 194 / M139</strain>
    </source>
</reference>
<accession>C8VSM0</accession>
<dbReference type="InParanoid" id="Q5BFY2"/>
<gene>
    <name evidence="1" type="ORF">ANIA_00548</name>
</gene>
<name>Q5BFY2_EMENI</name>
<dbReference type="EMBL" id="BN001308">
    <property type="protein sequence ID" value="CBF89258.1"/>
    <property type="molecule type" value="Genomic_DNA"/>
</dbReference>
<dbReference type="GeneID" id="2876326"/>
<proteinExistence type="predicted"/>
<dbReference type="HOGENOM" id="CLU_1713226_0_0_1"/>
<dbReference type="OrthoDB" id="4424523at2759"/>
<evidence type="ECO:0000313" key="2">
    <source>
        <dbReference type="Proteomes" id="UP000000560"/>
    </source>
</evidence>
<dbReference type="AlphaFoldDB" id="Q5BFY2"/>
<sequence>MVHPYLTQPDRGTYEMLWNRYQPTIMDNQQKFNSLPLSSVRSHFEEWAEQQDINRVLSSQRRACLVIDDEVIDALADARPWIAGGMDDVLDFHQNSLRWWVKVVEAWPDLEETYDDYDGSMKASIFALWRLWKDIKDPEPTMASLPRNEENGA</sequence>
<dbReference type="KEGG" id="ani:ANIA_00548"/>
<dbReference type="STRING" id="227321.Q5BFY2"/>
<reference evidence="2" key="1">
    <citation type="journal article" date="2005" name="Nature">
        <title>Sequencing of Aspergillus nidulans and comparative analysis with A. fumigatus and A. oryzae.</title>
        <authorList>
            <person name="Galagan J.E."/>
            <person name="Calvo S.E."/>
            <person name="Cuomo C."/>
            <person name="Ma L.J."/>
            <person name="Wortman J.R."/>
            <person name="Batzoglou S."/>
            <person name="Lee S.I."/>
            <person name="Basturkmen M."/>
            <person name="Spevak C.C."/>
            <person name="Clutterbuck J."/>
            <person name="Kapitonov V."/>
            <person name="Jurka J."/>
            <person name="Scazzocchio C."/>
            <person name="Farman M."/>
            <person name="Butler J."/>
            <person name="Purcell S."/>
            <person name="Harris S."/>
            <person name="Braus G.H."/>
            <person name="Draht O."/>
            <person name="Busch S."/>
            <person name="D'Enfert C."/>
            <person name="Bouchier C."/>
            <person name="Goldman G.H."/>
            <person name="Bell-Pedersen D."/>
            <person name="Griffiths-Jones S."/>
            <person name="Doonan J.H."/>
            <person name="Yu J."/>
            <person name="Vienken K."/>
            <person name="Pain A."/>
            <person name="Freitag M."/>
            <person name="Selker E.U."/>
            <person name="Archer D.B."/>
            <person name="Penalva M.A."/>
            <person name="Oakley B.R."/>
            <person name="Momany M."/>
            <person name="Tanaka T."/>
            <person name="Kumagai T."/>
            <person name="Asai K."/>
            <person name="Machida M."/>
            <person name="Nierman W.C."/>
            <person name="Denning D.W."/>
            <person name="Caddick M."/>
            <person name="Hynes M."/>
            <person name="Paoletti M."/>
            <person name="Fischer R."/>
            <person name="Miller B."/>
            <person name="Dyer P."/>
            <person name="Sachs M.S."/>
            <person name="Osmani S.A."/>
            <person name="Birren B.W."/>
        </authorList>
    </citation>
    <scope>NUCLEOTIDE SEQUENCE [LARGE SCALE GENOMIC DNA]</scope>
    <source>
        <strain evidence="2">FGSC A4 / ATCC 38163 / CBS 112.46 / NRRL 194 / M139</strain>
    </source>
</reference>